<feature type="non-terminal residue" evidence="1">
    <location>
        <position position="134"/>
    </location>
</feature>
<dbReference type="CDD" id="cd00063">
    <property type="entry name" value="FN3"/>
    <property type="match status" value="1"/>
</dbReference>
<dbReference type="AlphaFoldDB" id="A0A0F9I2D1"/>
<proteinExistence type="predicted"/>
<dbReference type="Gene3D" id="2.60.40.10">
    <property type="entry name" value="Immunoglobulins"/>
    <property type="match status" value="1"/>
</dbReference>
<protein>
    <recommendedName>
        <fullName evidence="2">Fibronectin type-III domain-containing protein</fullName>
    </recommendedName>
</protein>
<evidence type="ECO:0008006" key="2">
    <source>
        <dbReference type="Google" id="ProtNLM"/>
    </source>
</evidence>
<accession>A0A0F9I2D1</accession>
<organism evidence="1">
    <name type="scientific">marine sediment metagenome</name>
    <dbReference type="NCBI Taxonomy" id="412755"/>
    <lineage>
        <taxon>unclassified sequences</taxon>
        <taxon>metagenomes</taxon>
        <taxon>ecological metagenomes</taxon>
    </lineage>
</organism>
<evidence type="ECO:0000313" key="1">
    <source>
        <dbReference type="EMBL" id="KKL87985.1"/>
    </source>
</evidence>
<dbReference type="InterPro" id="IPR003961">
    <property type="entry name" value="FN3_dom"/>
</dbReference>
<name>A0A0F9I2D1_9ZZZZ</name>
<comment type="caution">
    <text evidence="1">The sequence shown here is derived from an EMBL/GenBank/DDBJ whole genome shotgun (WGS) entry which is preliminary data.</text>
</comment>
<dbReference type="EMBL" id="LAZR01020692">
    <property type="protein sequence ID" value="KKL87985.1"/>
    <property type="molecule type" value="Genomic_DNA"/>
</dbReference>
<dbReference type="InterPro" id="IPR013783">
    <property type="entry name" value="Ig-like_fold"/>
</dbReference>
<gene>
    <name evidence="1" type="ORF">LCGC14_1929280</name>
</gene>
<sequence length="134" mass="14817">MKIHIGMAALVVVGLCGAAAGQQEQEDASRPGQVHVEPSTLHCVSVRWPVTGDRNRNAVIEVQYRRRGQRQWRKGYPLVRTMPSPYPETRSAEYTVAGGWMFAGSVVDLRPDTAYEVKLRLRDPDGGGAERTLA</sequence>
<reference evidence="1" key="1">
    <citation type="journal article" date="2015" name="Nature">
        <title>Complex archaea that bridge the gap between prokaryotes and eukaryotes.</title>
        <authorList>
            <person name="Spang A."/>
            <person name="Saw J.H."/>
            <person name="Jorgensen S.L."/>
            <person name="Zaremba-Niedzwiedzka K."/>
            <person name="Martijn J."/>
            <person name="Lind A.E."/>
            <person name="van Eijk R."/>
            <person name="Schleper C."/>
            <person name="Guy L."/>
            <person name="Ettema T.J."/>
        </authorList>
    </citation>
    <scope>NUCLEOTIDE SEQUENCE</scope>
</reference>